<feature type="compositionally biased region" description="Polar residues" evidence="1">
    <location>
        <begin position="1"/>
        <end position="10"/>
    </location>
</feature>
<proteinExistence type="predicted"/>
<dbReference type="Proteomes" id="UP000239156">
    <property type="component" value="Unassembled WGS sequence"/>
</dbReference>
<reference evidence="2" key="1">
    <citation type="submission" date="2017-12" db="EMBL/GenBank/DDBJ databases">
        <title>Gene loss provides genomic basis for host adaptation in cereal stripe rust fungi.</title>
        <authorList>
            <person name="Xia C."/>
        </authorList>
    </citation>
    <scope>NUCLEOTIDE SEQUENCE [LARGE SCALE GENOMIC DNA]</scope>
    <source>
        <strain evidence="2">93-210</strain>
    </source>
</reference>
<name>A0A2S4VQH3_9BASI</name>
<organism evidence="2 3">
    <name type="scientific">Puccinia striiformis</name>
    <dbReference type="NCBI Taxonomy" id="27350"/>
    <lineage>
        <taxon>Eukaryota</taxon>
        <taxon>Fungi</taxon>
        <taxon>Dikarya</taxon>
        <taxon>Basidiomycota</taxon>
        <taxon>Pucciniomycotina</taxon>
        <taxon>Pucciniomycetes</taxon>
        <taxon>Pucciniales</taxon>
        <taxon>Pucciniaceae</taxon>
        <taxon>Puccinia</taxon>
    </lineage>
</organism>
<feature type="compositionally biased region" description="Basic and acidic residues" evidence="1">
    <location>
        <begin position="45"/>
        <end position="60"/>
    </location>
</feature>
<evidence type="ECO:0000313" key="3">
    <source>
        <dbReference type="Proteomes" id="UP000239156"/>
    </source>
</evidence>
<protein>
    <submittedName>
        <fullName evidence="2">Uncharacterized protein</fullName>
    </submittedName>
</protein>
<keyword evidence="3" id="KW-1185">Reference proteome</keyword>
<evidence type="ECO:0000313" key="2">
    <source>
        <dbReference type="EMBL" id="POW11792.1"/>
    </source>
</evidence>
<feature type="non-terminal residue" evidence="2">
    <location>
        <position position="1"/>
    </location>
</feature>
<accession>A0A2S4VQH3</accession>
<gene>
    <name evidence="2" type="ORF">PSTT_05065</name>
</gene>
<dbReference type="VEuPathDB" id="FungiDB:PSHT_04530"/>
<sequence length="376" mass="40491">ALGNLPTINPTEPPSAAAPRGVSRPSSVTSHLRLAENPLPPLDPMPKDNNEPDHGPRTSEADAYSAYCSLDGFIQPPPPHVATAYQAIVGTPTVQQSFSHSFDLMPNANTFISGASFTGPQRNSMEAVGHHVVESTPHPPTNGLAPFVYSPSSTEDTRNSLQKLIRVVQPPPIVTRGTAHPFTASTDQSICIGTTTGLQEATLTPRSSNKSRLDVQPGHLPSCHGQALQLASDQRATRVLSPGVGTPAAKIREEINANAGILMQMTMLQLVTIHHLVHRAPGDTRSQFDLIDDHLEAVRQKLHAELQVHTLLVLRQDQQLFPGDVMFTDVPTELVCLPSALNNDIELQQIHLELGSKPSNAAVDAYFEREVASLAL</sequence>
<comment type="caution">
    <text evidence="2">The sequence shown here is derived from an EMBL/GenBank/DDBJ whole genome shotgun (WGS) entry which is preliminary data.</text>
</comment>
<dbReference type="AlphaFoldDB" id="A0A2S4VQH3"/>
<feature type="non-terminal residue" evidence="2">
    <location>
        <position position="376"/>
    </location>
</feature>
<evidence type="ECO:0000256" key="1">
    <source>
        <dbReference type="SAM" id="MobiDB-lite"/>
    </source>
</evidence>
<dbReference type="VEuPathDB" id="FungiDB:PSTT_05065"/>
<feature type="region of interest" description="Disordered" evidence="1">
    <location>
        <begin position="1"/>
        <end position="60"/>
    </location>
</feature>
<dbReference type="EMBL" id="PKSL01000036">
    <property type="protein sequence ID" value="POW11792.1"/>
    <property type="molecule type" value="Genomic_DNA"/>
</dbReference>